<sequence length="532" mass="60600">MRAPLCARFKDLPTSDMKEILLQCMLEENYDKGHEDHKMAFEALQKSIIRDERASSSTWTSDSAQDSPPPPPSSTTNRGDQSHSSAAPGSSKTTASTTYTTWTTTTSRLKSAASSVPEDILMHEESDFKAQDMGSDDEDSGSRNIPKVSLNQEWFKPLSEEERPVTPEPAWSIPSSCLPVPNNNWASAIASRSAYLLPEKLSAFTDRDIGSGPAYDVVKAFHPDVIHLQFQIEECHKLLTNQVDEGLLSHKGDRLALSITKMKAASYPNAGLEQMLITTSSDTQLVTTEEAIVRILHMRILSVVRIEVFSLYEYDYMKKLVLQRADNQEYTIAESDFKDLYQWENRLEDFQLGIERYQTQLNLTKPRWEAIGLEFMHDYKILDSPWAVVFRDKYGMQMIMHFNEIHKFLNHEIVFDQEQAVFVCYSEEAIAQGIFRNLECFVGVRNTRRVTKDFFRERYESPSSPRTASVGLLTVAVDLLQISLRLLWGSECDMIELGQVKMEMEIPRSSGVNSQPHAHNYVLINEIHDKTE</sequence>
<feature type="compositionally biased region" description="Polar residues" evidence="1">
    <location>
        <begin position="75"/>
        <end position="88"/>
    </location>
</feature>
<evidence type="ECO:0000313" key="2">
    <source>
        <dbReference type="EMBL" id="GJT31640.1"/>
    </source>
</evidence>
<organism evidence="2 3">
    <name type="scientific">Tanacetum coccineum</name>
    <dbReference type="NCBI Taxonomy" id="301880"/>
    <lineage>
        <taxon>Eukaryota</taxon>
        <taxon>Viridiplantae</taxon>
        <taxon>Streptophyta</taxon>
        <taxon>Embryophyta</taxon>
        <taxon>Tracheophyta</taxon>
        <taxon>Spermatophyta</taxon>
        <taxon>Magnoliopsida</taxon>
        <taxon>eudicotyledons</taxon>
        <taxon>Gunneridae</taxon>
        <taxon>Pentapetalae</taxon>
        <taxon>asterids</taxon>
        <taxon>campanulids</taxon>
        <taxon>Asterales</taxon>
        <taxon>Asteraceae</taxon>
        <taxon>Asteroideae</taxon>
        <taxon>Anthemideae</taxon>
        <taxon>Anthemidinae</taxon>
        <taxon>Tanacetum</taxon>
    </lineage>
</organism>
<comment type="caution">
    <text evidence="2">The sequence shown here is derived from an EMBL/GenBank/DDBJ whole genome shotgun (WGS) entry which is preliminary data.</text>
</comment>
<keyword evidence="3" id="KW-1185">Reference proteome</keyword>
<feature type="compositionally biased region" description="Polar residues" evidence="1">
    <location>
        <begin position="55"/>
        <end position="66"/>
    </location>
</feature>
<gene>
    <name evidence="2" type="ORF">Tco_0922059</name>
</gene>
<dbReference type="Proteomes" id="UP001151760">
    <property type="component" value="Unassembled WGS sequence"/>
</dbReference>
<evidence type="ECO:0000313" key="3">
    <source>
        <dbReference type="Proteomes" id="UP001151760"/>
    </source>
</evidence>
<protein>
    <submittedName>
        <fullName evidence="2">Uncharacterized protein</fullName>
    </submittedName>
</protein>
<feature type="compositionally biased region" description="Low complexity" evidence="1">
    <location>
        <begin position="90"/>
        <end position="99"/>
    </location>
</feature>
<name>A0ABQ5CX22_9ASTR</name>
<accession>A0ABQ5CX22</accession>
<feature type="region of interest" description="Disordered" evidence="1">
    <location>
        <begin position="128"/>
        <end position="148"/>
    </location>
</feature>
<proteinExistence type="predicted"/>
<dbReference type="EMBL" id="BQNB010014722">
    <property type="protein sequence ID" value="GJT31640.1"/>
    <property type="molecule type" value="Genomic_DNA"/>
</dbReference>
<reference evidence="2" key="1">
    <citation type="journal article" date="2022" name="Int. J. Mol. Sci.">
        <title>Draft Genome of Tanacetum Coccineum: Genomic Comparison of Closely Related Tanacetum-Family Plants.</title>
        <authorList>
            <person name="Yamashiro T."/>
            <person name="Shiraishi A."/>
            <person name="Nakayama K."/>
            <person name="Satake H."/>
        </authorList>
    </citation>
    <scope>NUCLEOTIDE SEQUENCE</scope>
</reference>
<reference evidence="2" key="2">
    <citation type="submission" date="2022-01" db="EMBL/GenBank/DDBJ databases">
        <authorList>
            <person name="Yamashiro T."/>
            <person name="Shiraishi A."/>
            <person name="Satake H."/>
            <person name="Nakayama K."/>
        </authorList>
    </citation>
    <scope>NUCLEOTIDE SEQUENCE</scope>
</reference>
<evidence type="ECO:0000256" key="1">
    <source>
        <dbReference type="SAM" id="MobiDB-lite"/>
    </source>
</evidence>
<feature type="region of interest" description="Disordered" evidence="1">
    <location>
        <begin position="52"/>
        <end position="99"/>
    </location>
</feature>